<dbReference type="GO" id="GO:0005634">
    <property type="term" value="C:nucleus"/>
    <property type="evidence" value="ECO:0007669"/>
    <property type="project" value="UniProtKB-SubCell"/>
</dbReference>
<feature type="region of interest" description="Disordered" evidence="10">
    <location>
        <begin position="346"/>
        <end position="365"/>
    </location>
</feature>
<dbReference type="PANTHER" id="PTHR13403">
    <property type="entry name" value="SNURPORTIN1 RNUT1 PROTEIN RNA, U TRANSPORTER 1"/>
    <property type="match status" value="1"/>
</dbReference>
<comment type="similarity">
    <text evidence="4">Belongs to the snurportin family.</text>
</comment>
<comment type="subcellular location">
    <subcellularLocation>
        <location evidence="3">Cytoplasm</location>
    </subcellularLocation>
    <subcellularLocation>
        <location evidence="2">Nucleus</location>
    </subcellularLocation>
</comment>
<dbReference type="GO" id="GO:0003723">
    <property type="term" value="F:RNA binding"/>
    <property type="evidence" value="ECO:0007669"/>
    <property type="project" value="UniProtKB-KW"/>
</dbReference>
<proteinExistence type="inferred from homology"/>
<evidence type="ECO:0000256" key="9">
    <source>
        <dbReference type="ARBA" id="ARBA00023242"/>
    </source>
</evidence>
<dbReference type="GO" id="GO:0005737">
    <property type="term" value="C:cytoplasm"/>
    <property type="evidence" value="ECO:0007669"/>
    <property type="project" value="UniProtKB-SubCell"/>
</dbReference>
<sequence>MEEVLEKLSKTKFDGLYKNNERGLENQEERRKEMLHFQKTNRSILTDKFRGVLGLVEAVEESNIFQEERVAYRPQIYVAGFNRAAYKDVLMQSEWMVEKPHDFHENWYVVPCPKGIRTLVVASQGKTKLYSRDGSLVRTSQSALPGGNPFSMGRNSRCCILDGFFVSITNTVYILDLLAWNSHLMADGETEFRHYWMLTQLEENPDLGKRTKDNQIKFKIIPKVPCDRQNFQEFMMRFPHFPNCDPKLDGLLFYHKKTHYISGSTPLVGWLYPYMVPEVFGKDIKINLVYTMEKPQNYTNQAEFIANFAKKKSRVRRFDRMDTAMLMSPDESDEMKLVVDTLTESGAFDTEDPEQGNEASAIRMN</sequence>
<evidence type="ECO:0000256" key="8">
    <source>
        <dbReference type="ARBA" id="ARBA00022884"/>
    </source>
</evidence>
<accession>A0AAD7Z1C0</accession>
<reference evidence="12" key="1">
    <citation type="submission" date="2023-03" db="EMBL/GenBank/DDBJ databases">
        <title>Chromosome-level genomes of two armyworms, Mythimna separata and Mythimna loreyi, provide insights into the biosynthesis and reception of sex pheromones.</title>
        <authorList>
            <person name="Zhao H."/>
        </authorList>
    </citation>
    <scope>NUCLEOTIDE SEQUENCE</scope>
    <source>
        <strain evidence="12">BeijingLab</strain>
        <tissue evidence="12">Pupa</tissue>
    </source>
</reference>
<keyword evidence="8" id="KW-0694">RNA-binding</keyword>
<protein>
    <recommendedName>
        <fullName evidence="5">Snurportin-1</fullName>
    </recommendedName>
</protein>
<evidence type="ECO:0000256" key="5">
    <source>
        <dbReference type="ARBA" id="ARBA00016034"/>
    </source>
</evidence>
<evidence type="ECO:0000256" key="3">
    <source>
        <dbReference type="ARBA" id="ARBA00004496"/>
    </source>
</evidence>
<dbReference type="InterPro" id="IPR017336">
    <property type="entry name" value="Snurportin-1"/>
</dbReference>
<keyword evidence="7" id="KW-0963">Cytoplasm</keyword>
<evidence type="ECO:0000256" key="2">
    <source>
        <dbReference type="ARBA" id="ARBA00004123"/>
    </source>
</evidence>
<dbReference type="CDD" id="cd09232">
    <property type="entry name" value="Snurportin-1_C"/>
    <property type="match status" value="1"/>
</dbReference>
<evidence type="ECO:0000259" key="11">
    <source>
        <dbReference type="Pfam" id="PF21974"/>
    </source>
</evidence>
<name>A0AAD7Z1C0_MYTSE</name>
<dbReference type="InterPro" id="IPR047857">
    <property type="entry name" value="Snurportin1_C"/>
</dbReference>
<evidence type="ECO:0000256" key="7">
    <source>
        <dbReference type="ARBA" id="ARBA00022490"/>
    </source>
</evidence>
<dbReference type="SUPFAM" id="SSF56091">
    <property type="entry name" value="DNA ligase/mRNA capping enzyme, catalytic domain"/>
    <property type="match status" value="1"/>
</dbReference>
<evidence type="ECO:0000256" key="6">
    <source>
        <dbReference type="ARBA" id="ARBA00022448"/>
    </source>
</evidence>
<comment type="function">
    <text evidence="1">Functions as an U snRNP-specific nuclear import adapter. Involved in the trimethylguanosine (m3G)-cap-dependent nuclear import of U snRNPs. Binds specifically to the terminal m3G-cap U snRNAs.</text>
</comment>
<keyword evidence="6" id="KW-0813">Transport</keyword>
<evidence type="ECO:0000256" key="1">
    <source>
        <dbReference type="ARBA" id="ARBA00003975"/>
    </source>
</evidence>
<comment type="caution">
    <text evidence="12">The sequence shown here is derived from an EMBL/GenBank/DDBJ whole genome shotgun (WGS) entry which is preliminary data.</text>
</comment>
<dbReference type="Proteomes" id="UP001231518">
    <property type="component" value="Chromosome 2"/>
</dbReference>
<dbReference type="Pfam" id="PF21974">
    <property type="entry name" value="SPN1_m3Gcap_bd"/>
    <property type="match status" value="1"/>
</dbReference>
<dbReference type="AlphaFoldDB" id="A0AAD7Z1C0"/>
<keyword evidence="9" id="KW-0539">Nucleus</keyword>
<evidence type="ECO:0000313" key="13">
    <source>
        <dbReference type="Proteomes" id="UP001231518"/>
    </source>
</evidence>
<evidence type="ECO:0000256" key="10">
    <source>
        <dbReference type="SAM" id="MobiDB-lite"/>
    </source>
</evidence>
<dbReference type="PANTHER" id="PTHR13403:SF6">
    <property type="entry name" value="SNURPORTIN-1"/>
    <property type="match status" value="1"/>
</dbReference>
<evidence type="ECO:0000313" key="12">
    <source>
        <dbReference type="EMBL" id="KAJ8735482.1"/>
    </source>
</evidence>
<evidence type="ECO:0000256" key="4">
    <source>
        <dbReference type="ARBA" id="ARBA00007540"/>
    </source>
</evidence>
<dbReference type="EMBL" id="JARGEI010000002">
    <property type="protein sequence ID" value="KAJ8735482.1"/>
    <property type="molecule type" value="Genomic_DNA"/>
</dbReference>
<feature type="domain" description="Snurportin-1 m3G cap-binding" evidence="11">
    <location>
        <begin position="90"/>
        <end position="273"/>
    </location>
</feature>
<keyword evidence="13" id="KW-1185">Reference proteome</keyword>
<gene>
    <name evidence="12" type="ORF">PYW07_007102</name>
</gene>
<dbReference type="Gene3D" id="3.30.470.30">
    <property type="entry name" value="DNA ligase/mRNA capping enzyme"/>
    <property type="match status" value="1"/>
</dbReference>
<organism evidence="12 13">
    <name type="scientific">Mythimna separata</name>
    <name type="common">Oriental armyworm</name>
    <name type="synonym">Pseudaletia separata</name>
    <dbReference type="NCBI Taxonomy" id="271217"/>
    <lineage>
        <taxon>Eukaryota</taxon>
        <taxon>Metazoa</taxon>
        <taxon>Ecdysozoa</taxon>
        <taxon>Arthropoda</taxon>
        <taxon>Hexapoda</taxon>
        <taxon>Insecta</taxon>
        <taxon>Pterygota</taxon>
        <taxon>Neoptera</taxon>
        <taxon>Endopterygota</taxon>
        <taxon>Lepidoptera</taxon>
        <taxon>Glossata</taxon>
        <taxon>Ditrysia</taxon>
        <taxon>Noctuoidea</taxon>
        <taxon>Noctuidae</taxon>
        <taxon>Noctuinae</taxon>
        <taxon>Hadenini</taxon>
        <taxon>Mythimna</taxon>
    </lineage>
</organism>
<dbReference type="GO" id="GO:0061015">
    <property type="term" value="P:snRNA import into nucleus"/>
    <property type="evidence" value="ECO:0007669"/>
    <property type="project" value="InterPro"/>
</dbReference>